<gene>
    <name evidence="7" type="ORF">ACFQS1_03630</name>
</gene>
<sequence length="389" mass="40499">MIWLIAGREIGTRLRSKAFRVATVVSVLILVALGLIAKLADNGPSYQDVGITPGAAALSGAVTSTAASINVDIRTHDVDEATGRAQVRDGKLDALLISDTSPVQVVVKTELDGGLESVLQLVAQRTVLDQQVKDLGGDPAKVAASVSAATVTVTALTPPKKSNSQQLILGILTSILIYMALLLNGQAVAQGVVEEKTSRVVEIILATVRPWQLMVGKVLGLGVVGLIQVAVIALSGVAVGLATGSLDLHISAALSTVIWLVVWFLLGYTAYSLAFAGVASLVSRQEEVAAVVTPVMMLLIVGYVIGISILPANPDSGFVAVLSLIPVFAPTLMPVRLALGVVPAWQAAVSLAGIIVVIPLLLWIASRIYSNAVLRSGARVRLRDAWRAA</sequence>
<name>A0ABW2HJG3_9ACTN</name>
<feature type="transmembrane region" description="Helical" evidence="5">
    <location>
        <begin position="218"/>
        <end position="244"/>
    </location>
</feature>
<reference evidence="8" key="1">
    <citation type="journal article" date="2019" name="Int. J. Syst. Evol. Microbiol.">
        <title>The Global Catalogue of Microorganisms (GCM) 10K type strain sequencing project: providing services to taxonomists for standard genome sequencing and annotation.</title>
        <authorList>
            <consortium name="The Broad Institute Genomics Platform"/>
            <consortium name="The Broad Institute Genome Sequencing Center for Infectious Disease"/>
            <person name="Wu L."/>
            <person name="Ma J."/>
        </authorList>
    </citation>
    <scope>NUCLEOTIDE SEQUENCE [LARGE SCALE GENOMIC DNA]</scope>
    <source>
        <strain evidence="8">XZYJT-10</strain>
    </source>
</reference>
<keyword evidence="4 5" id="KW-0472">Membrane</keyword>
<dbReference type="InterPro" id="IPR013525">
    <property type="entry name" value="ABC2_TM"/>
</dbReference>
<keyword evidence="8" id="KW-1185">Reference proteome</keyword>
<evidence type="ECO:0000256" key="3">
    <source>
        <dbReference type="ARBA" id="ARBA00022989"/>
    </source>
</evidence>
<feature type="transmembrane region" description="Helical" evidence="5">
    <location>
        <begin position="18"/>
        <end position="37"/>
    </location>
</feature>
<feature type="domain" description="ABC-2 type transporter transmembrane" evidence="6">
    <location>
        <begin position="17"/>
        <end position="366"/>
    </location>
</feature>
<dbReference type="Pfam" id="PF12698">
    <property type="entry name" value="ABC2_membrane_3"/>
    <property type="match status" value="1"/>
</dbReference>
<feature type="transmembrane region" description="Helical" evidence="5">
    <location>
        <begin position="256"/>
        <end position="282"/>
    </location>
</feature>
<dbReference type="EMBL" id="JBHTBJ010000001">
    <property type="protein sequence ID" value="MFC7273064.1"/>
    <property type="molecule type" value="Genomic_DNA"/>
</dbReference>
<feature type="transmembrane region" description="Helical" evidence="5">
    <location>
        <begin position="167"/>
        <end position="189"/>
    </location>
</feature>
<comment type="subcellular location">
    <subcellularLocation>
        <location evidence="1">Membrane</location>
        <topology evidence="1">Multi-pass membrane protein</topology>
    </subcellularLocation>
</comment>
<dbReference type="Proteomes" id="UP001596548">
    <property type="component" value="Unassembled WGS sequence"/>
</dbReference>
<dbReference type="PANTHER" id="PTHR43471:SF3">
    <property type="entry name" value="ABC TRANSPORTER PERMEASE PROTEIN NATB"/>
    <property type="match status" value="1"/>
</dbReference>
<keyword evidence="3 5" id="KW-1133">Transmembrane helix</keyword>
<accession>A0ABW2HJG3</accession>
<feature type="transmembrane region" description="Helical" evidence="5">
    <location>
        <begin position="345"/>
        <end position="365"/>
    </location>
</feature>
<protein>
    <submittedName>
        <fullName evidence="7">ABC transporter permease</fullName>
    </submittedName>
</protein>
<comment type="caution">
    <text evidence="7">The sequence shown here is derived from an EMBL/GenBank/DDBJ whole genome shotgun (WGS) entry which is preliminary data.</text>
</comment>
<evidence type="ECO:0000313" key="7">
    <source>
        <dbReference type="EMBL" id="MFC7273064.1"/>
    </source>
</evidence>
<evidence type="ECO:0000256" key="4">
    <source>
        <dbReference type="ARBA" id="ARBA00023136"/>
    </source>
</evidence>
<dbReference type="PANTHER" id="PTHR43471">
    <property type="entry name" value="ABC TRANSPORTER PERMEASE"/>
    <property type="match status" value="1"/>
</dbReference>
<dbReference type="RefSeq" id="WP_378964540.1">
    <property type="nucleotide sequence ID" value="NZ_JBHTBJ010000001.1"/>
</dbReference>
<feature type="transmembrane region" description="Helical" evidence="5">
    <location>
        <begin position="288"/>
        <end position="310"/>
    </location>
</feature>
<evidence type="ECO:0000256" key="5">
    <source>
        <dbReference type="SAM" id="Phobius"/>
    </source>
</evidence>
<organism evidence="7 8">
    <name type="scientific">Paractinoplanes rhizophilus</name>
    <dbReference type="NCBI Taxonomy" id="1416877"/>
    <lineage>
        <taxon>Bacteria</taxon>
        <taxon>Bacillati</taxon>
        <taxon>Actinomycetota</taxon>
        <taxon>Actinomycetes</taxon>
        <taxon>Micromonosporales</taxon>
        <taxon>Micromonosporaceae</taxon>
        <taxon>Paractinoplanes</taxon>
    </lineage>
</organism>
<feature type="transmembrane region" description="Helical" evidence="5">
    <location>
        <begin position="317"/>
        <end position="339"/>
    </location>
</feature>
<evidence type="ECO:0000313" key="8">
    <source>
        <dbReference type="Proteomes" id="UP001596548"/>
    </source>
</evidence>
<evidence type="ECO:0000256" key="2">
    <source>
        <dbReference type="ARBA" id="ARBA00022692"/>
    </source>
</evidence>
<evidence type="ECO:0000256" key="1">
    <source>
        <dbReference type="ARBA" id="ARBA00004141"/>
    </source>
</evidence>
<proteinExistence type="predicted"/>
<evidence type="ECO:0000259" key="6">
    <source>
        <dbReference type="Pfam" id="PF12698"/>
    </source>
</evidence>
<keyword evidence="2 5" id="KW-0812">Transmembrane</keyword>